<dbReference type="PANTHER" id="PTHR42894">
    <property type="entry name" value="N-(5'-PHOSPHORIBOSYL)ANTHRANILATE ISOMERASE"/>
    <property type="match status" value="1"/>
</dbReference>
<dbReference type="OrthoDB" id="9786954at2"/>
<dbReference type="EMBL" id="LRQG01000086">
    <property type="protein sequence ID" value="KXA39937.1"/>
    <property type="molecule type" value="Genomic_DNA"/>
</dbReference>
<proteinExistence type="inferred from homology"/>
<dbReference type="PANTHER" id="PTHR42894:SF1">
    <property type="entry name" value="N-(5'-PHOSPHORIBOSYL)ANTHRANILATE ISOMERASE"/>
    <property type="match status" value="1"/>
</dbReference>
<comment type="caution">
    <text evidence="11">The sequence shown here is derived from an EMBL/GenBank/DDBJ whole genome shotgun (WGS) entry which is preliminary data.</text>
</comment>
<dbReference type="HAMAP" id="MF_00135">
    <property type="entry name" value="PRAI"/>
    <property type="match status" value="1"/>
</dbReference>
<dbReference type="RefSeq" id="WP_025875427.1">
    <property type="nucleotide sequence ID" value="NZ_BAAAXP010000040.1"/>
</dbReference>
<gene>
    <name evidence="9" type="primary">trpF</name>
    <name evidence="11" type="ORF">HMPREF3226_01149</name>
</gene>
<dbReference type="InterPro" id="IPR044643">
    <property type="entry name" value="TrpF_fam"/>
</dbReference>
<dbReference type="InterPro" id="IPR011060">
    <property type="entry name" value="RibuloseP-bd_barrel"/>
</dbReference>
<dbReference type="STRING" id="28128.HMPREF3226_01149"/>
<dbReference type="PATRIC" id="fig|28128.5.peg.1169"/>
<evidence type="ECO:0000256" key="5">
    <source>
        <dbReference type="ARBA" id="ARBA00022605"/>
    </source>
</evidence>
<evidence type="ECO:0000256" key="1">
    <source>
        <dbReference type="ARBA" id="ARBA00001164"/>
    </source>
</evidence>
<dbReference type="SUPFAM" id="SSF51366">
    <property type="entry name" value="Ribulose-phoshate binding barrel"/>
    <property type="match status" value="1"/>
</dbReference>
<comment type="catalytic activity">
    <reaction evidence="1 9">
        <text>N-(5-phospho-beta-D-ribosyl)anthranilate = 1-(2-carboxyphenylamino)-1-deoxy-D-ribulose 5-phosphate</text>
        <dbReference type="Rhea" id="RHEA:21540"/>
        <dbReference type="ChEBI" id="CHEBI:18277"/>
        <dbReference type="ChEBI" id="CHEBI:58613"/>
        <dbReference type="EC" id="5.3.1.24"/>
    </reaction>
</comment>
<evidence type="ECO:0000256" key="8">
    <source>
        <dbReference type="ARBA" id="ARBA00023235"/>
    </source>
</evidence>
<keyword evidence="12" id="KW-1185">Reference proteome</keyword>
<keyword evidence="6 9" id="KW-0822">Tryptophan biosynthesis</keyword>
<dbReference type="InterPro" id="IPR013785">
    <property type="entry name" value="Aldolase_TIM"/>
</dbReference>
<evidence type="ECO:0000256" key="4">
    <source>
        <dbReference type="ARBA" id="ARBA00022272"/>
    </source>
</evidence>
<evidence type="ECO:0000313" key="11">
    <source>
        <dbReference type="EMBL" id="KXA39937.1"/>
    </source>
</evidence>
<dbReference type="AlphaFoldDB" id="A0A133QAM8"/>
<accession>A0A133QAM8</accession>
<comment type="similarity">
    <text evidence="9">Belongs to the TrpF family.</text>
</comment>
<dbReference type="InterPro" id="IPR001240">
    <property type="entry name" value="PRAI_dom"/>
</dbReference>
<dbReference type="Pfam" id="PF00697">
    <property type="entry name" value="PRAI"/>
    <property type="match status" value="1"/>
</dbReference>
<dbReference type="CDD" id="cd00405">
    <property type="entry name" value="PRAI"/>
    <property type="match status" value="1"/>
</dbReference>
<feature type="domain" description="N-(5'phosphoribosyl) anthranilate isomerase (PRAI)" evidence="10">
    <location>
        <begin position="59"/>
        <end position="229"/>
    </location>
</feature>
<evidence type="ECO:0000256" key="3">
    <source>
        <dbReference type="ARBA" id="ARBA00012572"/>
    </source>
</evidence>
<keyword evidence="8 9" id="KW-0413">Isomerase</keyword>
<dbReference type="Proteomes" id="UP000070533">
    <property type="component" value="Unassembled WGS sequence"/>
</dbReference>
<dbReference type="GO" id="GO:0000162">
    <property type="term" value="P:L-tryptophan biosynthetic process"/>
    <property type="evidence" value="ECO:0007669"/>
    <property type="project" value="UniProtKB-UniRule"/>
</dbReference>
<evidence type="ECO:0000256" key="6">
    <source>
        <dbReference type="ARBA" id="ARBA00022822"/>
    </source>
</evidence>
<dbReference type="EC" id="5.3.1.24" evidence="3 9"/>
<keyword evidence="7 9" id="KW-0057">Aromatic amino acid biosynthesis</keyword>
<evidence type="ECO:0000313" key="12">
    <source>
        <dbReference type="Proteomes" id="UP000070533"/>
    </source>
</evidence>
<evidence type="ECO:0000256" key="7">
    <source>
        <dbReference type="ARBA" id="ARBA00023141"/>
    </source>
</evidence>
<evidence type="ECO:0000256" key="9">
    <source>
        <dbReference type="HAMAP-Rule" id="MF_00135"/>
    </source>
</evidence>
<organism evidence="11 12">
    <name type="scientific">Prevotella corporis</name>
    <dbReference type="NCBI Taxonomy" id="28128"/>
    <lineage>
        <taxon>Bacteria</taxon>
        <taxon>Pseudomonadati</taxon>
        <taxon>Bacteroidota</taxon>
        <taxon>Bacteroidia</taxon>
        <taxon>Bacteroidales</taxon>
        <taxon>Prevotellaceae</taxon>
        <taxon>Prevotella</taxon>
    </lineage>
</organism>
<evidence type="ECO:0000259" key="10">
    <source>
        <dbReference type="Pfam" id="PF00697"/>
    </source>
</evidence>
<evidence type="ECO:0000256" key="2">
    <source>
        <dbReference type="ARBA" id="ARBA00004664"/>
    </source>
</evidence>
<dbReference type="eggNOG" id="COG0135">
    <property type="taxonomic scope" value="Bacteria"/>
</dbReference>
<reference evidence="12" key="1">
    <citation type="submission" date="2016-01" db="EMBL/GenBank/DDBJ databases">
        <authorList>
            <person name="Mitreva M."/>
            <person name="Pepin K.H."/>
            <person name="Mihindukulasuriya K.A."/>
            <person name="Fulton R."/>
            <person name="Fronick C."/>
            <person name="O'Laughlin M."/>
            <person name="Miner T."/>
            <person name="Herter B."/>
            <person name="Rosa B.A."/>
            <person name="Cordes M."/>
            <person name="Tomlinson C."/>
            <person name="Wollam A."/>
            <person name="Palsikar V.B."/>
            <person name="Mardis E.R."/>
            <person name="Wilson R.K."/>
        </authorList>
    </citation>
    <scope>NUCLEOTIDE SEQUENCE [LARGE SCALE GENOMIC DNA]</scope>
    <source>
        <strain evidence="12">MJR7716</strain>
    </source>
</reference>
<dbReference type="UniPathway" id="UPA00035">
    <property type="reaction ID" value="UER00042"/>
</dbReference>
<protein>
    <recommendedName>
        <fullName evidence="4 9">N-(5'-phosphoribosyl)anthranilate isomerase</fullName>
        <shortName evidence="9">PRAI</shortName>
        <ecNumber evidence="3 9">5.3.1.24</ecNumber>
    </recommendedName>
</protein>
<sequence>MIIKVCGMREAQNIHDVAKLGIDWLGLVFIPSSERFVRQVSSRAGIIPDYGSMDSARGKQETNEALKSDKRVQVCGIFKDDMPQNIVTRVVNFNLDIVQLNGSESPVMIDNLRRTLDPDIHPGIKIMKKLAVSSSADILKYKEFEGVADYFLFDVHASVTAGAEQRTDWKLLDSYDGATPFLIGGDITLDDMALLKTFHHPRFLGVNLNEQVEDAPALKNIERLEAYINKVR</sequence>
<name>A0A133QAM8_9BACT</name>
<dbReference type="Gene3D" id="3.20.20.70">
    <property type="entry name" value="Aldolase class I"/>
    <property type="match status" value="1"/>
</dbReference>
<dbReference type="GO" id="GO:0004640">
    <property type="term" value="F:phosphoribosylanthranilate isomerase activity"/>
    <property type="evidence" value="ECO:0007669"/>
    <property type="project" value="UniProtKB-UniRule"/>
</dbReference>
<keyword evidence="5 9" id="KW-0028">Amino-acid biosynthesis</keyword>
<comment type="pathway">
    <text evidence="2 9">Amino-acid biosynthesis; L-tryptophan biosynthesis; L-tryptophan from chorismate: step 3/5.</text>
</comment>